<organism evidence="6 7">
    <name type="scientific">Anisodus acutangulus</name>
    <dbReference type="NCBI Taxonomy" id="402998"/>
    <lineage>
        <taxon>Eukaryota</taxon>
        <taxon>Viridiplantae</taxon>
        <taxon>Streptophyta</taxon>
        <taxon>Embryophyta</taxon>
        <taxon>Tracheophyta</taxon>
        <taxon>Spermatophyta</taxon>
        <taxon>Magnoliopsida</taxon>
        <taxon>eudicotyledons</taxon>
        <taxon>Gunneridae</taxon>
        <taxon>Pentapetalae</taxon>
        <taxon>asterids</taxon>
        <taxon>lamiids</taxon>
        <taxon>Solanales</taxon>
        <taxon>Solanaceae</taxon>
        <taxon>Solanoideae</taxon>
        <taxon>Hyoscyameae</taxon>
        <taxon>Anisodus</taxon>
    </lineage>
</organism>
<keyword evidence="3" id="KW-0722">Serine protease inhibitor</keyword>
<dbReference type="SUPFAM" id="SSF100897">
    <property type="entry name" value="Plant proteinase inhibitors"/>
    <property type="match status" value="1"/>
</dbReference>
<dbReference type="Proteomes" id="UP001152561">
    <property type="component" value="Unassembled WGS sequence"/>
</dbReference>
<comment type="caution">
    <text evidence="6">The sequence shown here is derived from an EMBL/GenBank/DDBJ whole genome shotgun (WGS) entry which is preliminary data.</text>
</comment>
<evidence type="ECO:0000313" key="6">
    <source>
        <dbReference type="EMBL" id="KAJ8536640.1"/>
    </source>
</evidence>
<comment type="similarity">
    <text evidence="1">Belongs to the protease inhibitor I20 (potato type II proteinase inhibitor) family.</text>
</comment>
<dbReference type="Pfam" id="PF02428">
    <property type="entry name" value="Prot_inhib_II"/>
    <property type="match status" value="2"/>
</dbReference>
<keyword evidence="7" id="KW-1185">Reference proteome</keyword>
<name>A0A9Q1R079_9SOLA</name>
<dbReference type="Gene3D" id="3.30.60.30">
    <property type="match status" value="2"/>
</dbReference>
<reference evidence="7" key="1">
    <citation type="journal article" date="2023" name="Proc. Natl. Acad. Sci. U.S.A.">
        <title>Genomic and structural basis for evolution of tropane alkaloid biosynthesis.</title>
        <authorList>
            <person name="Wanga Y.-J."/>
            <person name="Taina T."/>
            <person name="Yua J.-Y."/>
            <person name="Lia J."/>
            <person name="Xua B."/>
            <person name="Chenc J."/>
            <person name="D'Auriad J.C."/>
            <person name="Huanga J.-P."/>
            <person name="Huanga S.-X."/>
        </authorList>
    </citation>
    <scope>NUCLEOTIDE SEQUENCE [LARGE SCALE GENOMIC DNA]</scope>
    <source>
        <strain evidence="7">cv. KIB-2019</strain>
    </source>
</reference>
<keyword evidence="4" id="KW-1015">Disulfide bond</keyword>
<evidence type="ECO:0000256" key="5">
    <source>
        <dbReference type="SAM" id="SignalP"/>
    </source>
</evidence>
<evidence type="ECO:0000256" key="4">
    <source>
        <dbReference type="ARBA" id="ARBA00023157"/>
    </source>
</evidence>
<keyword evidence="5" id="KW-0732">Signal</keyword>
<evidence type="ECO:0000313" key="7">
    <source>
        <dbReference type="Proteomes" id="UP001152561"/>
    </source>
</evidence>
<feature type="signal peptide" evidence="5">
    <location>
        <begin position="1"/>
        <end position="29"/>
    </location>
</feature>
<accession>A0A9Q1R079</accession>
<gene>
    <name evidence="6" type="ORF">K7X08_035041</name>
</gene>
<dbReference type="EMBL" id="JAJAGQ010000018">
    <property type="protein sequence ID" value="KAJ8536640.1"/>
    <property type="molecule type" value="Genomic_DNA"/>
</dbReference>
<evidence type="ECO:0000256" key="2">
    <source>
        <dbReference type="ARBA" id="ARBA00022690"/>
    </source>
</evidence>
<dbReference type="GO" id="GO:0004867">
    <property type="term" value="F:serine-type endopeptidase inhibitor activity"/>
    <property type="evidence" value="ECO:0007669"/>
    <property type="project" value="UniProtKB-KW"/>
</dbReference>
<sequence length="151" mass="16131">MAVHKVSFLAHLLVLGVFLLVSTVEHADAKACTKECGNLGFAICPRSEGSPLRPICTNCCSGYKGCNYYSAGGTFICEGESDPKNPKACTLNCDPRIAYSTCPRSEGKTIIYPTGCTTCCTGYLGCYYFGKNGKFVCEGESARPEEAAYVS</sequence>
<dbReference type="AlphaFoldDB" id="A0A9Q1R079"/>
<evidence type="ECO:0000256" key="3">
    <source>
        <dbReference type="ARBA" id="ARBA00022900"/>
    </source>
</evidence>
<keyword evidence="2" id="KW-0646">Protease inhibitor</keyword>
<dbReference type="PANTHER" id="PTHR33832:SF23">
    <property type="entry name" value="PROTEINASE INHIBITOR TYPE-2 P303.51"/>
    <property type="match status" value="1"/>
</dbReference>
<feature type="chain" id="PRO_5040359584" evidence="5">
    <location>
        <begin position="30"/>
        <end position="151"/>
    </location>
</feature>
<evidence type="ECO:0000256" key="1">
    <source>
        <dbReference type="ARBA" id="ARBA00007766"/>
    </source>
</evidence>
<proteinExistence type="inferred from homology"/>
<dbReference type="InterPro" id="IPR051391">
    <property type="entry name" value="Protease_inhibitor_I20"/>
</dbReference>
<dbReference type="InterPro" id="IPR003465">
    <property type="entry name" value="Prot_inh_I20"/>
</dbReference>
<dbReference type="PANTHER" id="PTHR33832">
    <property type="entry name" value="SERINE-TYPE ENDOPEPTIDASE INHIBITOR"/>
    <property type="match status" value="1"/>
</dbReference>
<dbReference type="OrthoDB" id="1297301at2759"/>
<protein>
    <submittedName>
        <fullName evidence="6">Uncharacterized protein</fullName>
    </submittedName>
</protein>